<evidence type="ECO:0000256" key="6">
    <source>
        <dbReference type="ARBA" id="ARBA00023065"/>
    </source>
</evidence>
<keyword evidence="6 10" id="KW-0406">Ion transport</keyword>
<dbReference type="GO" id="GO:0005886">
    <property type="term" value="C:plasma membrane"/>
    <property type="evidence" value="ECO:0007669"/>
    <property type="project" value="UniProtKB-SubCell"/>
</dbReference>
<evidence type="ECO:0000256" key="9">
    <source>
        <dbReference type="ARBA" id="ARBA00023310"/>
    </source>
</evidence>
<comment type="function">
    <text evidence="1 10">Produces ATP from ADP in the presence of a proton gradient across the membrane. The gamma chain is believed to be important in regulating ATPase activity and the flow of protons through the CF(0) complex.</text>
</comment>
<dbReference type="Pfam" id="PF00231">
    <property type="entry name" value="ATP-synt"/>
    <property type="match status" value="1"/>
</dbReference>
<keyword evidence="4 10" id="KW-0813">Transport</keyword>
<evidence type="ECO:0000256" key="2">
    <source>
        <dbReference type="ARBA" id="ARBA00004170"/>
    </source>
</evidence>
<accession>A0A7X1AWB4</accession>
<dbReference type="GO" id="GO:0005524">
    <property type="term" value="F:ATP binding"/>
    <property type="evidence" value="ECO:0007669"/>
    <property type="project" value="UniProtKB-UniRule"/>
</dbReference>
<dbReference type="Gene3D" id="1.10.287.80">
    <property type="entry name" value="ATP synthase, gamma subunit, helix hairpin domain"/>
    <property type="match status" value="1"/>
</dbReference>
<comment type="subcellular location">
    <subcellularLocation>
        <location evidence="10">Cell membrane</location>
        <topology evidence="10">Peripheral membrane protein</topology>
    </subcellularLocation>
    <subcellularLocation>
        <location evidence="2">Membrane</location>
        <topology evidence="2">Peripheral membrane protein</topology>
    </subcellularLocation>
</comment>
<proteinExistence type="inferred from homology"/>
<protein>
    <recommendedName>
        <fullName evidence="10">ATP synthase gamma chain</fullName>
    </recommendedName>
    <alternativeName>
        <fullName evidence="10">ATP synthase F1 sector gamma subunit</fullName>
    </alternativeName>
    <alternativeName>
        <fullName evidence="10">F-ATPase gamma subunit</fullName>
    </alternativeName>
</protein>
<keyword evidence="7 10" id="KW-0472">Membrane</keyword>
<sequence>MANTRDIRNRIKSVKNTAQITRAMQLVAASKMKKAQDVALKGRDYGRGLLSVLVNLCSRFEEQQSWHPYLENREIKRRGILLVTSDRGLCGPLNSNLFRKILTLDETTPIRWFNIGRKGRQFLTRTQRDLAADFTVSDNATFAEVRPIIDAMDEQFRKGEIDTIEILAPQFINTLAQEPRLTPLVPLTSLREFIAEHASEFGEPSKDDREMLFEPSPEEVVSTILDLFIRKAIYQRILGAKASEHSARMVAMKSATDNAKSLVDDLTLEYNKARQAAITQEILEISAATFFN</sequence>
<dbReference type="GO" id="GO:0045259">
    <property type="term" value="C:proton-transporting ATP synthase complex"/>
    <property type="evidence" value="ECO:0007669"/>
    <property type="project" value="UniProtKB-KW"/>
</dbReference>
<comment type="similarity">
    <text evidence="3 10">Belongs to the ATPase gamma chain family.</text>
</comment>
<reference evidence="11 12" key="1">
    <citation type="submission" date="2020-07" db="EMBL/GenBank/DDBJ databases">
        <authorList>
            <person name="Feng X."/>
        </authorList>
    </citation>
    <scope>NUCLEOTIDE SEQUENCE [LARGE SCALE GENOMIC DNA]</scope>
    <source>
        <strain evidence="11 12">JCM14086</strain>
    </source>
</reference>
<dbReference type="NCBIfam" id="TIGR01146">
    <property type="entry name" value="ATPsyn_F1gamma"/>
    <property type="match status" value="1"/>
</dbReference>
<keyword evidence="10" id="KW-1003">Cell membrane</keyword>
<organism evidence="11 12">
    <name type="scientific">Puniceicoccus vermicola</name>
    <dbReference type="NCBI Taxonomy" id="388746"/>
    <lineage>
        <taxon>Bacteria</taxon>
        <taxon>Pseudomonadati</taxon>
        <taxon>Verrucomicrobiota</taxon>
        <taxon>Opitutia</taxon>
        <taxon>Puniceicoccales</taxon>
        <taxon>Puniceicoccaceae</taxon>
        <taxon>Puniceicoccus</taxon>
    </lineage>
</organism>
<keyword evidence="5 10" id="KW-0375">Hydrogen ion transport</keyword>
<keyword evidence="9 10" id="KW-0066">ATP synthesis</keyword>
<evidence type="ECO:0000256" key="10">
    <source>
        <dbReference type="HAMAP-Rule" id="MF_00815"/>
    </source>
</evidence>
<dbReference type="SUPFAM" id="SSF52943">
    <property type="entry name" value="ATP synthase (F1-ATPase), gamma subunit"/>
    <property type="match status" value="1"/>
</dbReference>
<dbReference type="CDD" id="cd12151">
    <property type="entry name" value="F1-ATPase_gamma"/>
    <property type="match status" value="1"/>
</dbReference>
<evidence type="ECO:0000256" key="5">
    <source>
        <dbReference type="ARBA" id="ARBA00022781"/>
    </source>
</evidence>
<dbReference type="PANTHER" id="PTHR11693:SF22">
    <property type="entry name" value="ATP SYNTHASE SUBUNIT GAMMA, MITOCHONDRIAL"/>
    <property type="match status" value="1"/>
</dbReference>
<keyword evidence="8 10" id="KW-0139">CF(1)</keyword>
<keyword evidence="12" id="KW-1185">Reference proteome</keyword>
<dbReference type="AlphaFoldDB" id="A0A7X1AWB4"/>
<evidence type="ECO:0000313" key="12">
    <source>
        <dbReference type="Proteomes" id="UP000525652"/>
    </source>
</evidence>
<evidence type="ECO:0000256" key="4">
    <source>
        <dbReference type="ARBA" id="ARBA00022448"/>
    </source>
</evidence>
<evidence type="ECO:0000256" key="3">
    <source>
        <dbReference type="ARBA" id="ARBA00007681"/>
    </source>
</evidence>
<gene>
    <name evidence="10 11" type="primary">atpG</name>
    <name evidence="11" type="ORF">H5P30_00570</name>
</gene>
<dbReference type="RefSeq" id="WP_185691023.1">
    <property type="nucleotide sequence ID" value="NZ_JACHVA010000009.1"/>
</dbReference>
<dbReference type="GO" id="GO:0046933">
    <property type="term" value="F:proton-transporting ATP synthase activity, rotational mechanism"/>
    <property type="evidence" value="ECO:0007669"/>
    <property type="project" value="UniProtKB-UniRule"/>
</dbReference>
<comment type="subunit">
    <text evidence="10">F-type ATPases have 2 components, CF(1) - the catalytic core - and CF(0) - the membrane proton channel. CF(1) has five subunits: alpha(3), beta(3), gamma(1), delta(1), epsilon(1). CF(0) has three main subunits: a, b and c.</text>
</comment>
<dbReference type="InterPro" id="IPR035968">
    <property type="entry name" value="ATP_synth_F1_ATPase_gsu"/>
</dbReference>
<evidence type="ECO:0000256" key="8">
    <source>
        <dbReference type="ARBA" id="ARBA00023196"/>
    </source>
</evidence>
<dbReference type="PRINTS" id="PR00126">
    <property type="entry name" value="ATPASEGAMMA"/>
</dbReference>
<dbReference type="Proteomes" id="UP000525652">
    <property type="component" value="Unassembled WGS sequence"/>
</dbReference>
<comment type="caution">
    <text evidence="11">The sequence shown here is derived from an EMBL/GenBank/DDBJ whole genome shotgun (WGS) entry which is preliminary data.</text>
</comment>
<name>A0A7X1AWB4_9BACT</name>
<dbReference type="Gene3D" id="3.40.1380.10">
    <property type="match status" value="1"/>
</dbReference>
<dbReference type="PANTHER" id="PTHR11693">
    <property type="entry name" value="ATP SYNTHASE GAMMA CHAIN"/>
    <property type="match status" value="1"/>
</dbReference>
<evidence type="ECO:0000256" key="1">
    <source>
        <dbReference type="ARBA" id="ARBA00003456"/>
    </source>
</evidence>
<dbReference type="GO" id="GO:0042777">
    <property type="term" value="P:proton motive force-driven plasma membrane ATP synthesis"/>
    <property type="evidence" value="ECO:0007669"/>
    <property type="project" value="UniProtKB-UniRule"/>
</dbReference>
<dbReference type="InterPro" id="IPR000131">
    <property type="entry name" value="ATP_synth_F1_gsu"/>
</dbReference>
<dbReference type="EMBL" id="JACHVA010000009">
    <property type="protein sequence ID" value="MBC2600268.1"/>
    <property type="molecule type" value="Genomic_DNA"/>
</dbReference>
<dbReference type="HAMAP" id="MF_00815">
    <property type="entry name" value="ATP_synth_gamma_bact"/>
    <property type="match status" value="1"/>
</dbReference>
<evidence type="ECO:0000313" key="11">
    <source>
        <dbReference type="EMBL" id="MBC2600268.1"/>
    </source>
</evidence>
<evidence type="ECO:0000256" key="7">
    <source>
        <dbReference type="ARBA" id="ARBA00023136"/>
    </source>
</evidence>